<protein>
    <submittedName>
        <fullName evidence="1">Uncharacterized protein</fullName>
    </submittedName>
</protein>
<reference evidence="1" key="1">
    <citation type="journal article" date="2019" name="bioRxiv">
        <title>The Genome of the Zebra Mussel, Dreissena polymorpha: A Resource for Invasive Species Research.</title>
        <authorList>
            <person name="McCartney M.A."/>
            <person name="Auch B."/>
            <person name="Kono T."/>
            <person name="Mallez S."/>
            <person name="Zhang Y."/>
            <person name="Obille A."/>
            <person name="Becker A."/>
            <person name="Abrahante J.E."/>
            <person name="Garbe J."/>
            <person name="Badalamenti J.P."/>
            <person name="Herman A."/>
            <person name="Mangelson H."/>
            <person name="Liachko I."/>
            <person name="Sullivan S."/>
            <person name="Sone E.D."/>
            <person name="Koren S."/>
            <person name="Silverstein K.A.T."/>
            <person name="Beckman K.B."/>
            <person name="Gohl D.M."/>
        </authorList>
    </citation>
    <scope>NUCLEOTIDE SEQUENCE</scope>
    <source>
        <strain evidence="1">Duluth1</strain>
        <tissue evidence="1">Whole animal</tissue>
    </source>
</reference>
<sequence>MRPKEFTRKNALPPAGNVFKHTITIFALVHDIIRTNVFTKEITMPSDGHVVQSTGTIFNLIQDVIGTNLLTMFYDDWKMNVASRVLTRKNAPHPGQKEIKTLFLSKFHDD</sequence>
<accession>A0A9D4EZD1</accession>
<comment type="caution">
    <text evidence="1">The sequence shown here is derived from an EMBL/GenBank/DDBJ whole genome shotgun (WGS) entry which is preliminary data.</text>
</comment>
<organism evidence="1 2">
    <name type="scientific">Dreissena polymorpha</name>
    <name type="common">Zebra mussel</name>
    <name type="synonym">Mytilus polymorpha</name>
    <dbReference type="NCBI Taxonomy" id="45954"/>
    <lineage>
        <taxon>Eukaryota</taxon>
        <taxon>Metazoa</taxon>
        <taxon>Spiralia</taxon>
        <taxon>Lophotrochozoa</taxon>
        <taxon>Mollusca</taxon>
        <taxon>Bivalvia</taxon>
        <taxon>Autobranchia</taxon>
        <taxon>Heteroconchia</taxon>
        <taxon>Euheterodonta</taxon>
        <taxon>Imparidentia</taxon>
        <taxon>Neoheterodontei</taxon>
        <taxon>Myida</taxon>
        <taxon>Dreissenoidea</taxon>
        <taxon>Dreissenidae</taxon>
        <taxon>Dreissena</taxon>
    </lineage>
</organism>
<keyword evidence="2" id="KW-1185">Reference proteome</keyword>
<evidence type="ECO:0000313" key="1">
    <source>
        <dbReference type="EMBL" id="KAH3786662.1"/>
    </source>
</evidence>
<dbReference type="EMBL" id="JAIWYP010000008">
    <property type="protein sequence ID" value="KAH3786662.1"/>
    <property type="molecule type" value="Genomic_DNA"/>
</dbReference>
<reference evidence="1" key="2">
    <citation type="submission" date="2020-11" db="EMBL/GenBank/DDBJ databases">
        <authorList>
            <person name="McCartney M.A."/>
            <person name="Auch B."/>
            <person name="Kono T."/>
            <person name="Mallez S."/>
            <person name="Becker A."/>
            <person name="Gohl D.M."/>
            <person name="Silverstein K.A.T."/>
            <person name="Koren S."/>
            <person name="Bechman K.B."/>
            <person name="Herman A."/>
            <person name="Abrahante J.E."/>
            <person name="Garbe J."/>
        </authorList>
    </citation>
    <scope>NUCLEOTIDE SEQUENCE</scope>
    <source>
        <strain evidence="1">Duluth1</strain>
        <tissue evidence="1">Whole animal</tissue>
    </source>
</reference>
<dbReference type="Proteomes" id="UP000828390">
    <property type="component" value="Unassembled WGS sequence"/>
</dbReference>
<evidence type="ECO:0000313" key="2">
    <source>
        <dbReference type="Proteomes" id="UP000828390"/>
    </source>
</evidence>
<name>A0A9D4EZD1_DREPO</name>
<dbReference type="AlphaFoldDB" id="A0A9D4EZD1"/>
<gene>
    <name evidence="1" type="ORF">DPMN_164770</name>
</gene>
<proteinExistence type="predicted"/>